<dbReference type="Proteomes" id="UP000313645">
    <property type="component" value="Unassembled WGS sequence"/>
</dbReference>
<dbReference type="InterPro" id="IPR001509">
    <property type="entry name" value="Epimerase_deHydtase"/>
</dbReference>
<dbReference type="PANTHER" id="PTHR11092:SF0">
    <property type="entry name" value="EPIMERASE FAMILY PROTEIN SDR39U1"/>
    <property type="match status" value="1"/>
</dbReference>
<dbReference type="RefSeq" id="WP_131478416.1">
    <property type="nucleotide sequence ID" value="NZ_SJDL01000002.1"/>
</dbReference>
<reference evidence="4 5" key="1">
    <citation type="submission" date="2019-02" db="EMBL/GenBank/DDBJ databases">
        <title>Marinobacter halodurans sp. nov., a marine bacterium isolated from sea tidal flat.</title>
        <authorList>
            <person name="Yoo Y."/>
            <person name="Lee D.W."/>
            <person name="Kim B.S."/>
            <person name="Kim J.-J."/>
        </authorList>
    </citation>
    <scope>NUCLEOTIDE SEQUENCE [LARGE SCALE GENOMIC DNA]</scope>
    <source>
        <strain evidence="4 5">YJ-S3-2</strain>
    </source>
</reference>
<evidence type="ECO:0000313" key="4">
    <source>
        <dbReference type="EMBL" id="TBW59059.1"/>
    </source>
</evidence>
<dbReference type="EMBL" id="SJDL01000002">
    <property type="protein sequence ID" value="TBW59059.1"/>
    <property type="molecule type" value="Genomic_DNA"/>
</dbReference>
<dbReference type="InterPro" id="IPR036291">
    <property type="entry name" value="NAD(P)-bd_dom_sf"/>
</dbReference>
<name>A0ABY1ZRZ4_9GAMM</name>
<dbReference type="SUPFAM" id="SSF51735">
    <property type="entry name" value="NAD(P)-binding Rossmann-fold domains"/>
    <property type="match status" value="1"/>
</dbReference>
<organism evidence="4 5">
    <name type="scientific">Marinobacter halodurans</name>
    <dbReference type="NCBI Taxonomy" id="2528979"/>
    <lineage>
        <taxon>Bacteria</taxon>
        <taxon>Pseudomonadati</taxon>
        <taxon>Pseudomonadota</taxon>
        <taxon>Gammaproteobacteria</taxon>
        <taxon>Pseudomonadales</taxon>
        <taxon>Marinobacteraceae</taxon>
        <taxon>Marinobacter</taxon>
    </lineage>
</organism>
<comment type="similarity">
    <text evidence="1">Belongs to the NAD(P)-dependent epimerase/dehydratase family. SDR39U1 subfamily.</text>
</comment>
<dbReference type="InterPro" id="IPR010099">
    <property type="entry name" value="SDR39U1"/>
</dbReference>
<accession>A0ABY1ZRZ4</accession>
<evidence type="ECO:0000256" key="1">
    <source>
        <dbReference type="ARBA" id="ARBA00009353"/>
    </source>
</evidence>
<evidence type="ECO:0000259" key="3">
    <source>
        <dbReference type="Pfam" id="PF08338"/>
    </source>
</evidence>
<comment type="caution">
    <text evidence="4">The sequence shown here is derived from an EMBL/GenBank/DDBJ whole genome shotgun (WGS) entry which is preliminary data.</text>
</comment>
<proteinExistence type="inferred from homology"/>
<dbReference type="CDD" id="cd05242">
    <property type="entry name" value="SDR_a8"/>
    <property type="match status" value="1"/>
</dbReference>
<evidence type="ECO:0000259" key="2">
    <source>
        <dbReference type="Pfam" id="PF01370"/>
    </source>
</evidence>
<keyword evidence="5" id="KW-1185">Reference proteome</keyword>
<dbReference type="Gene3D" id="3.40.50.720">
    <property type="entry name" value="NAD(P)-binding Rossmann-like Domain"/>
    <property type="match status" value="1"/>
</dbReference>
<dbReference type="Pfam" id="PF08338">
    <property type="entry name" value="DUF1731"/>
    <property type="match status" value="1"/>
</dbReference>
<dbReference type="PANTHER" id="PTHR11092">
    <property type="entry name" value="SUGAR NUCLEOTIDE EPIMERASE RELATED"/>
    <property type="match status" value="1"/>
</dbReference>
<protein>
    <submittedName>
        <fullName evidence="4">TIGR01777 family protein</fullName>
    </submittedName>
</protein>
<sequence length="301" mass="33266">MTQHILITGGTGFIGQRLCPELLKRGYRLTVFSRRTDDDVRARCGRVNTLHTLADLRNLDALDAVINLAGEGLASARWTEKRKRVLRESRIDLTRELIDQLEKSPLRPATFISGSAIGYYGSHGGEPVTEDAPVNDDFAHRLCADWEAEARRARQLGCRVCLSRTGVVLGPDGGMLERLLLPFRLGLGGRLGDGQQYLSWVHRDDVVNALIWMLQTPDASGAYNVVSPHPVTNRTFTRTLGRVLHRPTPFPVPAFVLRTALGELSAMLLEGQRVMPARLQQAGFGFTHPDLEDALRSIIGG</sequence>
<dbReference type="Pfam" id="PF01370">
    <property type="entry name" value="Epimerase"/>
    <property type="match status" value="1"/>
</dbReference>
<evidence type="ECO:0000313" key="5">
    <source>
        <dbReference type="Proteomes" id="UP000313645"/>
    </source>
</evidence>
<gene>
    <name evidence="4" type="ORF">EZI54_01735</name>
</gene>
<dbReference type="NCBIfam" id="TIGR01777">
    <property type="entry name" value="yfcH"/>
    <property type="match status" value="1"/>
</dbReference>
<dbReference type="InterPro" id="IPR013549">
    <property type="entry name" value="DUF1731"/>
</dbReference>
<feature type="domain" description="DUF1731" evidence="3">
    <location>
        <begin position="252"/>
        <end position="298"/>
    </location>
</feature>
<feature type="domain" description="NAD-dependent epimerase/dehydratase" evidence="2">
    <location>
        <begin position="5"/>
        <end position="225"/>
    </location>
</feature>